<evidence type="ECO:0000313" key="8">
    <source>
        <dbReference type="Proteomes" id="UP001054252"/>
    </source>
</evidence>
<gene>
    <name evidence="7" type="ORF">SLEP1_g29371</name>
</gene>
<feature type="compositionally biased region" description="Polar residues" evidence="5">
    <location>
        <begin position="635"/>
        <end position="646"/>
    </location>
</feature>
<evidence type="ECO:0000256" key="4">
    <source>
        <dbReference type="PROSITE-ProRule" id="PRU00325"/>
    </source>
</evidence>
<evidence type="ECO:0000256" key="1">
    <source>
        <dbReference type="ARBA" id="ARBA00022723"/>
    </source>
</evidence>
<keyword evidence="3" id="KW-0862">Zinc</keyword>
<evidence type="ECO:0000256" key="3">
    <source>
        <dbReference type="ARBA" id="ARBA00022833"/>
    </source>
</evidence>
<dbReference type="PANTHER" id="PTHR31973">
    <property type="entry name" value="POLYPROTEIN, PUTATIVE-RELATED"/>
    <property type="match status" value="1"/>
</dbReference>
<dbReference type="GO" id="GO:0008270">
    <property type="term" value="F:zinc ion binding"/>
    <property type="evidence" value="ECO:0007669"/>
    <property type="project" value="UniProtKB-KW"/>
</dbReference>
<reference evidence="7 8" key="1">
    <citation type="journal article" date="2021" name="Commun. Biol.">
        <title>The genome of Shorea leprosula (Dipterocarpaceae) highlights the ecological relevance of drought in aseasonal tropical rainforests.</title>
        <authorList>
            <person name="Ng K.K.S."/>
            <person name="Kobayashi M.J."/>
            <person name="Fawcett J.A."/>
            <person name="Hatakeyama M."/>
            <person name="Paape T."/>
            <person name="Ng C.H."/>
            <person name="Ang C.C."/>
            <person name="Tnah L.H."/>
            <person name="Lee C.T."/>
            <person name="Nishiyama T."/>
            <person name="Sese J."/>
            <person name="O'Brien M.J."/>
            <person name="Copetti D."/>
            <person name="Mohd Noor M.I."/>
            <person name="Ong R.C."/>
            <person name="Putra M."/>
            <person name="Sireger I.Z."/>
            <person name="Indrioko S."/>
            <person name="Kosugi Y."/>
            <person name="Izuno A."/>
            <person name="Isagi Y."/>
            <person name="Lee S.L."/>
            <person name="Shimizu K.K."/>
        </authorList>
    </citation>
    <scope>NUCLEOTIDE SEQUENCE [LARGE SCALE GENOMIC DNA]</scope>
    <source>
        <strain evidence="7">214</strain>
    </source>
</reference>
<name>A0AAV5JWM5_9ROSI</name>
<protein>
    <recommendedName>
        <fullName evidence="6">SWIM-type domain-containing protein</fullName>
    </recommendedName>
</protein>
<feature type="compositionally biased region" description="Basic residues" evidence="5">
    <location>
        <begin position="617"/>
        <end position="631"/>
    </location>
</feature>
<keyword evidence="1" id="KW-0479">Metal-binding</keyword>
<dbReference type="Pfam" id="PF04434">
    <property type="entry name" value="SWIM"/>
    <property type="match status" value="1"/>
</dbReference>
<dbReference type="AlphaFoldDB" id="A0AAV5JWM5"/>
<dbReference type="EMBL" id="BPVZ01000052">
    <property type="protein sequence ID" value="GKV19073.1"/>
    <property type="molecule type" value="Genomic_DNA"/>
</dbReference>
<dbReference type="InterPro" id="IPR007527">
    <property type="entry name" value="Znf_SWIM"/>
</dbReference>
<sequence>MVTKVFGRLKNVDVVNEVGGSWSNEEEENEIFNNGGSASGVHNEVGIEDFNIIIVDSGMVEDVLELFNNEDKETIEARKILRNFIVSQGKLRIENEQSEDIVEVVSSNIAIGVGIEPKRVGFYQTQACWVPPNSGMLGLVRTQTRTQHAWRWVRKEPNPNVLGSTKPRHAGFGANTDANPAHLGSLEPSAWVGHNDTVAEIDDGAIQSDDDVSYITTSDDDDGEVEHGRRRKAIHSVFKENEDWPMLAKHLVNIKGASSLYMNYDSISQAIWNEKNIELTFVQCNKTKQQLKRTFEGASKAEYGMLFDFANELRRIISVDGAFLKGAHKGELLTVVGRDANNQMFPITWVVVVVEKTETWKKNKGKALQIAFWKCEKSNTIAEFNKALEELTKLKASARNGLLDSDPKDWCKAFFKTNIKCDIVDNNMCEVFNGLLVDARQKAIISMNQDLRIFCGKRTIARRGFVESKFVDDFSIVANVHGSKRCILIWPGGNKYEVMEDDTNGFVVDLENRKCTCRSWDLIGIPCKHAVTAPQNVNDNEEQVLVTEASNPPTTTEEQQLALVQQLALAQQPSKRVKLPIRRSSSSKVAQTPPLDGTLLSEATLVPSEGDIQTHIQHPKKNAKTPTKRQKQKAEFSTSYANMHFR</sequence>
<dbReference type="PANTHER" id="PTHR31973:SF187">
    <property type="entry name" value="MUTATOR TRANSPOSASE MUDRA PROTEIN"/>
    <property type="match status" value="1"/>
</dbReference>
<organism evidence="7 8">
    <name type="scientific">Rubroshorea leprosula</name>
    <dbReference type="NCBI Taxonomy" id="152421"/>
    <lineage>
        <taxon>Eukaryota</taxon>
        <taxon>Viridiplantae</taxon>
        <taxon>Streptophyta</taxon>
        <taxon>Embryophyta</taxon>
        <taxon>Tracheophyta</taxon>
        <taxon>Spermatophyta</taxon>
        <taxon>Magnoliopsida</taxon>
        <taxon>eudicotyledons</taxon>
        <taxon>Gunneridae</taxon>
        <taxon>Pentapetalae</taxon>
        <taxon>rosids</taxon>
        <taxon>malvids</taxon>
        <taxon>Malvales</taxon>
        <taxon>Dipterocarpaceae</taxon>
        <taxon>Rubroshorea</taxon>
    </lineage>
</organism>
<dbReference type="PROSITE" id="PS50966">
    <property type="entry name" value="ZF_SWIM"/>
    <property type="match status" value="1"/>
</dbReference>
<accession>A0AAV5JWM5</accession>
<dbReference type="SMART" id="SM00575">
    <property type="entry name" value="ZnF_PMZ"/>
    <property type="match status" value="1"/>
</dbReference>
<proteinExistence type="predicted"/>
<evidence type="ECO:0000256" key="2">
    <source>
        <dbReference type="ARBA" id="ARBA00022771"/>
    </source>
</evidence>
<keyword evidence="8" id="KW-1185">Reference proteome</keyword>
<evidence type="ECO:0000259" key="6">
    <source>
        <dbReference type="PROSITE" id="PS50966"/>
    </source>
</evidence>
<feature type="region of interest" description="Disordered" evidence="5">
    <location>
        <begin position="614"/>
        <end position="646"/>
    </location>
</feature>
<dbReference type="Proteomes" id="UP001054252">
    <property type="component" value="Unassembled WGS sequence"/>
</dbReference>
<feature type="region of interest" description="Disordered" evidence="5">
    <location>
        <begin position="578"/>
        <end position="598"/>
    </location>
</feature>
<dbReference type="InterPro" id="IPR006564">
    <property type="entry name" value="Znf_PMZ"/>
</dbReference>
<keyword evidence="2 4" id="KW-0863">Zinc-finger</keyword>
<comment type="caution">
    <text evidence="7">The sequence shown here is derived from an EMBL/GenBank/DDBJ whole genome shotgun (WGS) entry which is preliminary data.</text>
</comment>
<evidence type="ECO:0000313" key="7">
    <source>
        <dbReference type="EMBL" id="GKV19073.1"/>
    </source>
</evidence>
<feature type="domain" description="SWIM-type" evidence="6">
    <location>
        <begin position="506"/>
        <end position="538"/>
    </location>
</feature>
<evidence type="ECO:0000256" key="5">
    <source>
        <dbReference type="SAM" id="MobiDB-lite"/>
    </source>
</evidence>